<reference evidence="5" key="1">
    <citation type="submission" date="2022-11" db="EMBL/GenBank/DDBJ databases">
        <title>Minimal conservation of predation-associated metabolite biosynthetic gene clusters underscores biosynthetic potential of Myxococcota including descriptions for ten novel species: Archangium lansinium sp. nov., Myxococcus landrumus sp. nov., Nannocystis bai.</title>
        <authorList>
            <person name="Ahearne A."/>
            <person name="Stevens C."/>
            <person name="Phillips K."/>
        </authorList>
    </citation>
    <scope>NUCLEOTIDE SEQUENCE</scope>
    <source>
        <strain evidence="5">Na p29</strain>
    </source>
</reference>
<feature type="compositionally biased region" description="Low complexity" evidence="4">
    <location>
        <begin position="13"/>
        <end position="36"/>
    </location>
</feature>
<gene>
    <name evidence="5" type="ORF">OV079_25090</name>
</gene>
<dbReference type="EMBL" id="JAPNKE010000002">
    <property type="protein sequence ID" value="MCY1008774.1"/>
    <property type="molecule type" value="Genomic_DNA"/>
</dbReference>
<keyword evidence="6" id="KW-1185">Reference proteome</keyword>
<dbReference type="Proteomes" id="UP001150924">
    <property type="component" value="Unassembled WGS sequence"/>
</dbReference>
<dbReference type="Gene3D" id="3.10.100.10">
    <property type="entry name" value="Mannose-Binding Protein A, subunit A"/>
    <property type="match status" value="1"/>
</dbReference>
<sequence length="352" mass="36267">MSIGTCGCTGEDPAAPASSAGETSTGSTAPATSEAPEVTGSTGDAPTTTADPSGNSTGTSTGEEESYCGDGKIDPGEACDDGPDNAADGACTHQCAAATCGDGLVWAGVEACDLGDGNSSEYGGCDGCQLAAHCGDGTVDEGFEVCDLGGLNGTGISNGKEPPCRATCTWQGRVVFVTSQAYTGALGGLDGADIRCRDRAKAVGLDNANTFRAWLSDGMQSPSTRFQQIDLQKVPYMLRSGRVIAADFAELVDEGPRAGISIDETGAMVTEELVWTNTTGLGGVLHPVDHCDSWTSASNQLEAMGGINALPVEMGPAWDAWQAERQWTVSLSFSCDWKWRLYCFEDGYPAEG</sequence>
<feature type="region of interest" description="Disordered" evidence="4">
    <location>
        <begin position="1"/>
        <end position="68"/>
    </location>
</feature>
<accession>A0A9X3IZN1</accession>
<dbReference type="AlphaFoldDB" id="A0A9X3IZN1"/>
<dbReference type="InterPro" id="IPR016187">
    <property type="entry name" value="CTDL_fold"/>
</dbReference>
<dbReference type="NCBIfam" id="TIGR02232">
    <property type="entry name" value="myxo_disulf_rpt"/>
    <property type="match status" value="1"/>
</dbReference>
<dbReference type="RefSeq" id="WP_267771385.1">
    <property type="nucleotide sequence ID" value="NZ_JAPNKE010000002.1"/>
</dbReference>
<evidence type="ECO:0000256" key="3">
    <source>
        <dbReference type="ARBA" id="ARBA00023157"/>
    </source>
</evidence>
<dbReference type="InterPro" id="IPR016186">
    <property type="entry name" value="C-type_lectin-like/link_sf"/>
</dbReference>
<feature type="compositionally biased region" description="Polar residues" evidence="4">
    <location>
        <begin position="39"/>
        <end position="61"/>
    </location>
</feature>
<dbReference type="InterPro" id="IPR011936">
    <property type="entry name" value="Myxo_disulph_rpt"/>
</dbReference>
<evidence type="ECO:0000313" key="5">
    <source>
        <dbReference type="EMBL" id="MCY1008774.1"/>
    </source>
</evidence>
<dbReference type="SUPFAM" id="SSF56436">
    <property type="entry name" value="C-type lectin-like"/>
    <property type="match status" value="1"/>
</dbReference>
<keyword evidence="3" id="KW-1015">Disulfide bond</keyword>
<evidence type="ECO:0008006" key="7">
    <source>
        <dbReference type="Google" id="ProtNLM"/>
    </source>
</evidence>
<evidence type="ECO:0000313" key="6">
    <source>
        <dbReference type="Proteomes" id="UP001150924"/>
    </source>
</evidence>
<proteinExistence type="predicted"/>
<comment type="caution">
    <text evidence="5">The sequence shown here is derived from an EMBL/GenBank/DDBJ whole genome shotgun (WGS) entry which is preliminary data.</text>
</comment>
<protein>
    <recommendedName>
        <fullName evidence="7">Myxococcus cysteine-rich repeat-containing protein</fullName>
    </recommendedName>
</protein>
<organism evidence="5 6">
    <name type="scientific">Nannocystis pusilla</name>
    <dbReference type="NCBI Taxonomy" id="889268"/>
    <lineage>
        <taxon>Bacteria</taxon>
        <taxon>Pseudomonadati</taxon>
        <taxon>Myxococcota</taxon>
        <taxon>Polyangia</taxon>
        <taxon>Nannocystales</taxon>
        <taxon>Nannocystaceae</taxon>
        <taxon>Nannocystis</taxon>
    </lineage>
</organism>
<evidence type="ECO:0000256" key="1">
    <source>
        <dbReference type="ARBA" id="ARBA00022729"/>
    </source>
</evidence>
<keyword evidence="2" id="KW-0677">Repeat</keyword>
<evidence type="ECO:0000256" key="4">
    <source>
        <dbReference type="SAM" id="MobiDB-lite"/>
    </source>
</evidence>
<evidence type="ECO:0000256" key="2">
    <source>
        <dbReference type="ARBA" id="ARBA00022737"/>
    </source>
</evidence>
<keyword evidence="1" id="KW-0732">Signal</keyword>
<name>A0A9X3IZN1_9BACT</name>